<sequence>MNTESFKPLRIGILGAASIARKNVRAIQQHDVTKCKVVAIASRSAEKANNLKTIHIDTNGQSDIEIFAGFDAYERLIKSNLVDAVYIPLPTCLKKEWVLAALDNKKHVLVEKPVAASAGHYETMIAAAKLNKRYLMDGTMFVHNSRTKHILDHIAQIERFGRVTRINSEFTFRGDEDFLSNNIRTQKGGDLHGCVGDLGWYCVRLAQLVSKKVGANDIKSVRVSGWKLNAEGVPIDATCLVTFHYNAIQERDNNCVLSFHCSFNHPLRQRCEIVGTRESLEISDFVIPMEGPSLFRLHSEELTVNDTYSVQSSEVVDVPSGPAQEVLMWMNFHTMCKSIEDNGWAKDQEPDIMSLISCETQVIIDALMESIKRGGDDVKLDE</sequence>
<dbReference type="Pfam" id="PF01408">
    <property type="entry name" value="GFO_IDH_MocA"/>
    <property type="match status" value="1"/>
</dbReference>
<accession>A0A7S3VGQ9</accession>
<evidence type="ECO:0000313" key="4">
    <source>
        <dbReference type="EMBL" id="CAE0478614.1"/>
    </source>
</evidence>
<reference evidence="4" key="1">
    <citation type="submission" date="2021-01" db="EMBL/GenBank/DDBJ databases">
        <authorList>
            <person name="Corre E."/>
            <person name="Pelletier E."/>
            <person name="Niang G."/>
            <person name="Scheremetjew M."/>
            <person name="Finn R."/>
            <person name="Kale V."/>
            <person name="Holt S."/>
            <person name="Cochrane G."/>
            <person name="Meng A."/>
            <person name="Brown T."/>
            <person name="Cohen L."/>
        </authorList>
    </citation>
    <scope>NUCLEOTIDE SEQUENCE</scope>
    <source>
        <strain evidence="4">MM31A-1</strain>
    </source>
</reference>
<name>A0A7S3VGQ9_9STRA</name>
<dbReference type="InterPro" id="IPR055170">
    <property type="entry name" value="GFO_IDH_MocA-like_dom"/>
</dbReference>
<dbReference type="EMBL" id="HBIO01030626">
    <property type="protein sequence ID" value="CAE0478614.1"/>
    <property type="molecule type" value="Transcribed_RNA"/>
</dbReference>
<dbReference type="AlphaFoldDB" id="A0A7S3VGQ9"/>
<gene>
    <name evidence="4" type="ORF">CDEB00056_LOCUS23467</name>
</gene>
<dbReference type="PANTHER" id="PTHR46368">
    <property type="match status" value="1"/>
</dbReference>
<feature type="domain" description="Gfo/Idh/MocA-like oxidoreductase N-terminal" evidence="2">
    <location>
        <begin position="9"/>
        <end position="136"/>
    </location>
</feature>
<dbReference type="Gene3D" id="3.40.50.720">
    <property type="entry name" value="NAD(P)-binding Rossmann-like Domain"/>
    <property type="match status" value="1"/>
</dbReference>
<evidence type="ECO:0008006" key="5">
    <source>
        <dbReference type="Google" id="ProtNLM"/>
    </source>
</evidence>
<dbReference type="SUPFAM" id="SSF51735">
    <property type="entry name" value="NAD(P)-binding Rossmann-fold domains"/>
    <property type="match status" value="1"/>
</dbReference>
<proteinExistence type="inferred from homology"/>
<dbReference type="PANTHER" id="PTHR46368:SF4">
    <property type="entry name" value="OS10G0403700 PROTEIN"/>
    <property type="match status" value="1"/>
</dbReference>
<dbReference type="InterPro" id="IPR000683">
    <property type="entry name" value="Gfo/Idh/MocA-like_OxRdtase_N"/>
</dbReference>
<dbReference type="SUPFAM" id="SSF55347">
    <property type="entry name" value="Glyceraldehyde-3-phosphate dehydrogenase-like, C-terminal domain"/>
    <property type="match status" value="1"/>
</dbReference>
<organism evidence="4">
    <name type="scientific">Chaetoceros debilis</name>
    <dbReference type="NCBI Taxonomy" id="122233"/>
    <lineage>
        <taxon>Eukaryota</taxon>
        <taxon>Sar</taxon>
        <taxon>Stramenopiles</taxon>
        <taxon>Ochrophyta</taxon>
        <taxon>Bacillariophyta</taxon>
        <taxon>Coscinodiscophyceae</taxon>
        <taxon>Chaetocerotophycidae</taxon>
        <taxon>Chaetocerotales</taxon>
        <taxon>Chaetocerotaceae</taxon>
        <taxon>Chaetoceros</taxon>
    </lineage>
</organism>
<protein>
    <recommendedName>
        <fullName evidence="5">Gfo/Idh/MocA-like oxidoreductase N-terminal domain-containing protein</fullName>
    </recommendedName>
</protein>
<feature type="domain" description="GFO/IDH/MocA-like oxidoreductase" evidence="3">
    <location>
        <begin position="158"/>
        <end position="281"/>
    </location>
</feature>
<evidence type="ECO:0000259" key="2">
    <source>
        <dbReference type="Pfam" id="PF01408"/>
    </source>
</evidence>
<evidence type="ECO:0000256" key="1">
    <source>
        <dbReference type="ARBA" id="ARBA00010928"/>
    </source>
</evidence>
<dbReference type="Pfam" id="PF22725">
    <property type="entry name" value="GFO_IDH_MocA_C3"/>
    <property type="match status" value="1"/>
</dbReference>
<comment type="similarity">
    <text evidence="1">Belongs to the Gfo/Idh/MocA family.</text>
</comment>
<dbReference type="Gene3D" id="3.30.360.10">
    <property type="entry name" value="Dihydrodipicolinate Reductase, domain 2"/>
    <property type="match status" value="1"/>
</dbReference>
<evidence type="ECO:0000259" key="3">
    <source>
        <dbReference type="Pfam" id="PF22725"/>
    </source>
</evidence>
<dbReference type="InterPro" id="IPR036291">
    <property type="entry name" value="NAD(P)-bd_dom_sf"/>
</dbReference>
<dbReference type="GO" id="GO:0000166">
    <property type="term" value="F:nucleotide binding"/>
    <property type="evidence" value="ECO:0007669"/>
    <property type="project" value="InterPro"/>
</dbReference>